<sequence>MIAKVEHLSKSFGDVEVIKDISFELETGKIHAILGPNGSGKTTTIKLMTGLLKPDKGAVTLFNQTLDQPHFNEVRQAMAVQNDGALYENLTVAQNLKFWAQLYGLDTTDFNQNSTYLLKVFDIEAHMQAKAGALSKGMKQKVLLIRAMMTNPKLLILDEPTSGLDPLASERFIELLKQMAKKQGTTILMCTHQLQGLEKIADNIFIMKKGTFIAQGTVSQLIQTEWPGHEFHLKVSDIQEAERLLSQASIDLVSFYDVRDDQLIVKVDAYKDISEVITVLVKENIKVYEVTQYQHALQELYEKKVGGL</sequence>
<protein>
    <submittedName>
        <fullName evidence="6">ABC-type transporter ATP-binding protein EcsA</fullName>
    </submittedName>
</protein>
<dbReference type="Pfam" id="PF00005">
    <property type="entry name" value="ABC_tran"/>
    <property type="match status" value="1"/>
</dbReference>
<evidence type="ECO:0000256" key="1">
    <source>
        <dbReference type="ARBA" id="ARBA00005417"/>
    </source>
</evidence>
<dbReference type="InterPro" id="IPR003593">
    <property type="entry name" value="AAA+_ATPase"/>
</dbReference>
<dbReference type="InterPro" id="IPR027417">
    <property type="entry name" value="P-loop_NTPase"/>
</dbReference>
<dbReference type="AlphaFoldDB" id="A0A6N3C020"/>
<name>A0A6N3C020_STASI</name>
<dbReference type="SMART" id="SM00382">
    <property type="entry name" value="AAA"/>
    <property type="match status" value="1"/>
</dbReference>
<feature type="domain" description="ABC transporter" evidence="5">
    <location>
        <begin position="3"/>
        <end position="234"/>
    </location>
</feature>
<dbReference type="PROSITE" id="PS00211">
    <property type="entry name" value="ABC_TRANSPORTER_1"/>
    <property type="match status" value="1"/>
</dbReference>
<keyword evidence="3" id="KW-0547">Nucleotide-binding</keyword>
<dbReference type="PANTHER" id="PTHR42711:SF5">
    <property type="entry name" value="ABC TRANSPORTER ATP-BINDING PROTEIN NATA"/>
    <property type="match status" value="1"/>
</dbReference>
<dbReference type="GO" id="GO:0005524">
    <property type="term" value="F:ATP binding"/>
    <property type="evidence" value="ECO:0007669"/>
    <property type="project" value="UniProtKB-KW"/>
</dbReference>
<evidence type="ECO:0000256" key="4">
    <source>
        <dbReference type="ARBA" id="ARBA00022840"/>
    </source>
</evidence>
<evidence type="ECO:0000313" key="6">
    <source>
        <dbReference type="EMBL" id="VYU09505.1"/>
    </source>
</evidence>
<organism evidence="6">
    <name type="scientific">Staphylococcus simulans</name>
    <dbReference type="NCBI Taxonomy" id="1286"/>
    <lineage>
        <taxon>Bacteria</taxon>
        <taxon>Bacillati</taxon>
        <taxon>Bacillota</taxon>
        <taxon>Bacilli</taxon>
        <taxon>Bacillales</taxon>
        <taxon>Staphylococcaceae</taxon>
        <taxon>Staphylococcus</taxon>
    </lineage>
</organism>
<proteinExistence type="inferred from homology"/>
<gene>
    <name evidence="6" type="primary">ecsA_3</name>
    <name evidence="6" type="ORF">SSLFYP27_01408</name>
</gene>
<dbReference type="PROSITE" id="PS50893">
    <property type="entry name" value="ABC_TRANSPORTER_2"/>
    <property type="match status" value="1"/>
</dbReference>
<dbReference type="InterPro" id="IPR017871">
    <property type="entry name" value="ABC_transporter-like_CS"/>
</dbReference>
<dbReference type="InterPro" id="IPR003439">
    <property type="entry name" value="ABC_transporter-like_ATP-bd"/>
</dbReference>
<keyword evidence="4 6" id="KW-0067">ATP-binding</keyword>
<dbReference type="InterPro" id="IPR050763">
    <property type="entry name" value="ABC_transporter_ATP-binding"/>
</dbReference>
<dbReference type="PANTHER" id="PTHR42711">
    <property type="entry name" value="ABC TRANSPORTER ATP-BINDING PROTEIN"/>
    <property type="match status" value="1"/>
</dbReference>
<dbReference type="EMBL" id="CACRUO010000031">
    <property type="protein sequence ID" value="VYU09505.1"/>
    <property type="molecule type" value="Genomic_DNA"/>
</dbReference>
<evidence type="ECO:0000256" key="2">
    <source>
        <dbReference type="ARBA" id="ARBA00022448"/>
    </source>
</evidence>
<dbReference type="SUPFAM" id="SSF52540">
    <property type="entry name" value="P-loop containing nucleoside triphosphate hydrolases"/>
    <property type="match status" value="1"/>
</dbReference>
<dbReference type="GO" id="GO:0016887">
    <property type="term" value="F:ATP hydrolysis activity"/>
    <property type="evidence" value="ECO:0007669"/>
    <property type="project" value="InterPro"/>
</dbReference>
<evidence type="ECO:0000259" key="5">
    <source>
        <dbReference type="PROSITE" id="PS50893"/>
    </source>
</evidence>
<dbReference type="Gene3D" id="3.40.50.300">
    <property type="entry name" value="P-loop containing nucleotide triphosphate hydrolases"/>
    <property type="match status" value="1"/>
</dbReference>
<keyword evidence="2" id="KW-0813">Transport</keyword>
<reference evidence="6" key="1">
    <citation type="submission" date="2019-11" db="EMBL/GenBank/DDBJ databases">
        <authorList>
            <person name="Feng L."/>
        </authorList>
    </citation>
    <scope>NUCLEOTIDE SEQUENCE</scope>
    <source>
        <strain evidence="6">SsimulansLFYP27</strain>
    </source>
</reference>
<accession>A0A6N3C020</accession>
<evidence type="ECO:0000256" key="3">
    <source>
        <dbReference type="ARBA" id="ARBA00022741"/>
    </source>
</evidence>
<comment type="similarity">
    <text evidence="1">Belongs to the ABC transporter superfamily.</text>
</comment>
<dbReference type="CDD" id="cd03230">
    <property type="entry name" value="ABC_DR_subfamily_A"/>
    <property type="match status" value="1"/>
</dbReference>
<dbReference type="RefSeq" id="WP_156666724.1">
    <property type="nucleotide sequence ID" value="NZ_CACRUO010000031.1"/>
</dbReference>